<dbReference type="SMART" id="SM00644">
    <property type="entry name" value="Ami_2"/>
    <property type="match status" value="1"/>
</dbReference>
<dbReference type="CDD" id="cd06583">
    <property type="entry name" value="PGRP"/>
    <property type="match status" value="1"/>
</dbReference>
<protein>
    <recommendedName>
        <fullName evidence="3">N-acetylmuramoyl-L-alanine amidase</fullName>
        <ecNumber evidence="3">3.5.1.28</ecNumber>
    </recommendedName>
</protein>
<dbReference type="InterPro" id="IPR002901">
    <property type="entry name" value="MGlyc_endo_b_GlcNAc-like_dom"/>
</dbReference>
<proteinExistence type="inferred from homology"/>
<dbReference type="PANTHER" id="PTHR30417:SF1">
    <property type="entry name" value="N-ACETYLMURAMOYL-L-ALANINE AMIDASE AMID"/>
    <property type="match status" value="1"/>
</dbReference>
<dbReference type="Gene3D" id="3.40.80.10">
    <property type="entry name" value="Peptidoglycan recognition protein-like"/>
    <property type="match status" value="1"/>
</dbReference>
<dbReference type="GO" id="GO:0009254">
    <property type="term" value="P:peptidoglycan turnover"/>
    <property type="evidence" value="ECO:0007669"/>
    <property type="project" value="TreeGrafter"/>
</dbReference>
<evidence type="ECO:0000256" key="1">
    <source>
        <dbReference type="ARBA" id="ARBA00001561"/>
    </source>
</evidence>
<evidence type="ECO:0000256" key="7">
    <source>
        <dbReference type="ARBA" id="ARBA00023316"/>
    </source>
</evidence>
<dbReference type="GO" id="GO:0001897">
    <property type="term" value="P:symbiont-mediated cytolysis of host cell"/>
    <property type="evidence" value="ECO:0007669"/>
    <property type="project" value="UniProtKB-ARBA"/>
</dbReference>
<evidence type="ECO:0000259" key="8">
    <source>
        <dbReference type="SMART" id="SM00644"/>
    </source>
</evidence>
<comment type="catalytic activity">
    <reaction evidence="1">
        <text>Hydrolyzes the link between N-acetylmuramoyl residues and L-amino acid residues in certain cell-wall glycopeptides.</text>
        <dbReference type="EC" id="3.5.1.28"/>
    </reaction>
</comment>
<dbReference type="SUPFAM" id="SSF47090">
    <property type="entry name" value="PGBD-like"/>
    <property type="match status" value="1"/>
</dbReference>
<organism evidence="9">
    <name type="scientific">virus sp. ctBS918</name>
    <dbReference type="NCBI Taxonomy" id="2825807"/>
    <lineage>
        <taxon>Viruses</taxon>
    </lineage>
</organism>
<keyword evidence="5" id="KW-0081">Bacteriolytic enzyme</keyword>
<dbReference type="Pfam" id="PF01510">
    <property type="entry name" value="Amidase_2"/>
    <property type="match status" value="1"/>
</dbReference>
<accession>A0A8S5RNW3</accession>
<feature type="domain" description="N-acetylmuramoyl-L-alanine amidase" evidence="8">
    <location>
        <begin position="171"/>
        <end position="330"/>
    </location>
</feature>
<dbReference type="EC" id="3.5.1.28" evidence="3"/>
<name>A0A8S5RNW3_9VIRU</name>
<dbReference type="InterPro" id="IPR036366">
    <property type="entry name" value="PGBDSf"/>
</dbReference>
<dbReference type="InterPro" id="IPR036505">
    <property type="entry name" value="Amidase/PGRP_sf"/>
</dbReference>
<dbReference type="SUPFAM" id="SSF55846">
    <property type="entry name" value="N-acetylmuramoyl-L-alanine amidase-like"/>
    <property type="match status" value="1"/>
</dbReference>
<keyword evidence="4" id="KW-0929">Antimicrobial</keyword>
<dbReference type="InterPro" id="IPR051206">
    <property type="entry name" value="NAMLAA_amidase_2"/>
</dbReference>
<dbReference type="GO" id="GO:0042742">
    <property type="term" value="P:defense response to bacterium"/>
    <property type="evidence" value="ECO:0007669"/>
    <property type="project" value="UniProtKB-KW"/>
</dbReference>
<dbReference type="Gene3D" id="1.10.101.10">
    <property type="entry name" value="PGBD-like superfamily/PGBD"/>
    <property type="match status" value="1"/>
</dbReference>
<dbReference type="GO" id="GO:0008745">
    <property type="term" value="F:N-acetylmuramoyl-L-alanine amidase activity"/>
    <property type="evidence" value="ECO:0007669"/>
    <property type="project" value="UniProtKB-EC"/>
</dbReference>
<dbReference type="Gene3D" id="4.10.80.30">
    <property type="entry name" value="DNA polymerase, domain 6"/>
    <property type="match status" value="1"/>
</dbReference>
<dbReference type="GO" id="GO:0004040">
    <property type="term" value="F:amidase activity"/>
    <property type="evidence" value="ECO:0007669"/>
    <property type="project" value="InterPro"/>
</dbReference>
<evidence type="ECO:0000256" key="6">
    <source>
        <dbReference type="ARBA" id="ARBA00022801"/>
    </source>
</evidence>
<dbReference type="Pfam" id="PF01832">
    <property type="entry name" value="Glucosaminidase"/>
    <property type="match status" value="1"/>
</dbReference>
<dbReference type="PANTHER" id="PTHR30417">
    <property type="entry name" value="N-ACETYLMURAMOYL-L-ALANINE AMIDASE AMID"/>
    <property type="match status" value="1"/>
</dbReference>
<evidence type="ECO:0000256" key="3">
    <source>
        <dbReference type="ARBA" id="ARBA00011901"/>
    </source>
</evidence>
<dbReference type="Gene3D" id="1.10.530.10">
    <property type="match status" value="1"/>
</dbReference>
<reference evidence="9" key="1">
    <citation type="journal article" date="2021" name="Proc. Natl. Acad. Sci. U.S.A.">
        <title>A Catalog of Tens of Thousands of Viruses from Human Metagenomes Reveals Hidden Associations with Chronic Diseases.</title>
        <authorList>
            <person name="Tisza M.J."/>
            <person name="Buck C.B."/>
        </authorList>
    </citation>
    <scope>NUCLEOTIDE SEQUENCE</scope>
    <source>
        <strain evidence="9">CtBS918</strain>
    </source>
</reference>
<evidence type="ECO:0000256" key="2">
    <source>
        <dbReference type="ARBA" id="ARBA00007553"/>
    </source>
</evidence>
<evidence type="ECO:0000313" key="9">
    <source>
        <dbReference type="EMBL" id="DAE32817.1"/>
    </source>
</evidence>
<dbReference type="InterPro" id="IPR036365">
    <property type="entry name" value="PGBD-like_sf"/>
</dbReference>
<dbReference type="InterPro" id="IPR002502">
    <property type="entry name" value="Amidase_domain"/>
</dbReference>
<sequence length="463" mass="52279">MSFIEDVYKIMRDVVPKYGIKCYSAPLAQFVLESANGTSELAINAHNYAGLKYRANRCPTSNGIYNKVGSEQDAATGQYISSNMNWFKFPDMKSGVIGYFDFINISNYANLNGITDPKEYLETIKADKYCTSINYVQNCMNVIQKYNLTKYDKKGGNNMGYIMKTNLANRANYGNMRSTSKIKYIVIHYTANDGDSDEANGNYFHDRVVKASAHYFVDDDSITQSVPDNYVAYSVGDKRYSNYKTTGGAKFYGICTNTNSISIEMCDTKKDDIHNVTKTTIENTIALVKILMKKYNVTIDRVIRHFDISGKPCPSYYVNESEWAIFKNRISPSSATTSTSPLFYMYGAEPKSIITGNPNQFTQIVQNIKTVLNKDYGLKFTINGVADDLLLTNLGNIVMSTASYNKNLTYCLQQLFKWWNVNITIDGLYGSGTKASVMNFQKIWNIAQTGSTTKKFWYKILGK</sequence>
<keyword evidence="6" id="KW-0378">Hydrolase</keyword>
<dbReference type="GO" id="GO:0071555">
    <property type="term" value="P:cell wall organization"/>
    <property type="evidence" value="ECO:0007669"/>
    <property type="project" value="UniProtKB-KW"/>
</dbReference>
<dbReference type="EMBL" id="BK059130">
    <property type="protein sequence ID" value="DAE32817.1"/>
    <property type="molecule type" value="Genomic_DNA"/>
</dbReference>
<dbReference type="GO" id="GO:0009253">
    <property type="term" value="P:peptidoglycan catabolic process"/>
    <property type="evidence" value="ECO:0007669"/>
    <property type="project" value="InterPro"/>
</dbReference>
<evidence type="ECO:0000256" key="5">
    <source>
        <dbReference type="ARBA" id="ARBA00022638"/>
    </source>
</evidence>
<keyword evidence="7" id="KW-0961">Cell wall biogenesis/degradation</keyword>
<evidence type="ECO:0000256" key="4">
    <source>
        <dbReference type="ARBA" id="ARBA00022529"/>
    </source>
</evidence>
<comment type="similarity">
    <text evidence="2">Belongs to the N-acetylmuramoyl-L-alanine amidase 2 family.</text>
</comment>